<name>A0AA88CQZ2_FICCA</name>
<organism evidence="1 2">
    <name type="scientific">Ficus carica</name>
    <name type="common">Common fig</name>
    <dbReference type="NCBI Taxonomy" id="3494"/>
    <lineage>
        <taxon>Eukaryota</taxon>
        <taxon>Viridiplantae</taxon>
        <taxon>Streptophyta</taxon>
        <taxon>Embryophyta</taxon>
        <taxon>Tracheophyta</taxon>
        <taxon>Spermatophyta</taxon>
        <taxon>Magnoliopsida</taxon>
        <taxon>eudicotyledons</taxon>
        <taxon>Gunneridae</taxon>
        <taxon>Pentapetalae</taxon>
        <taxon>rosids</taxon>
        <taxon>fabids</taxon>
        <taxon>Rosales</taxon>
        <taxon>Moraceae</taxon>
        <taxon>Ficeae</taxon>
        <taxon>Ficus</taxon>
    </lineage>
</organism>
<keyword evidence="2" id="KW-1185">Reference proteome</keyword>
<dbReference type="Proteomes" id="UP001187192">
    <property type="component" value="Unassembled WGS sequence"/>
</dbReference>
<dbReference type="AlphaFoldDB" id="A0AA88CQZ2"/>
<comment type="caution">
    <text evidence="1">The sequence shown here is derived from an EMBL/GenBank/DDBJ whole genome shotgun (WGS) entry which is preliminary data.</text>
</comment>
<dbReference type="EMBL" id="BTGU01000001">
    <property type="protein sequence ID" value="GMN26037.1"/>
    <property type="molecule type" value="Genomic_DNA"/>
</dbReference>
<gene>
    <name evidence="1" type="ORF">TIFTF001_001165</name>
</gene>
<sequence>MAVAENGGVVIAYCTDTACGAEDSEGSTTNITLP</sequence>
<protein>
    <submittedName>
        <fullName evidence="1">Uncharacterized protein</fullName>
    </submittedName>
</protein>
<proteinExistence type="predicted"/>
<reference evidence="1" key="1">
    <citation type="submission" date="2023-07" db="EMBL/GenBank/DDBJ databases">
        <title>draft genome sequence of fig (Ficus carica).</title>
        <authorList>
            <person name="Takahashi T."/>
            <person name="Nishimura K."/>
        </authorList>
    </citation>
    <scope>NUCLEOTIDE SEQUENCE</scope>
</reference>
<evidence type="ECO:0000313" key="2">
    <source>
        <dbReference type="Proteomes" id="UP001187192"/>
    </source>
</evidence>
<accession>A0AA88CQZ2</accession>
<evidence type="ECO:0000313" key="1">
    <source>
        <dbReference type="EMBL" id="GMN26037.1"/>
    </source>
</evidence>